<dbReference type="EMBL" id="JAHQCR010000030">
    <property type="protein sequence ID" value="MBU9721093.1"/>
    <property type="molecule type" value="Genomic_DNA"/>
</dbReference>
<organism evidence="1 2">
    <name type="scientific">Evansella alkalicola</name>
    <dbReference type="NCBI Taxonomy" id="745819"/>
    <lineage>
        <taxon>Bacteria</taxon>
        <taxon>Bacillati</taxon>
        <taxon>Bacillota</taxon>
        <taxon>Bacilli</taxon>
        <taxon>Bacillales</taxon>
        <taxon>Bacillaceae</taxon>
        <taxon>Evansella</taxon>
    </lineage>
</organism>
<dbReference type="SUPFAM" id="SSF52833">
    <property type="entry name" value="Thioredoxin-like"/>
    <property type="match status" value="1"/>
</dbReference>
<evidence type="ECO:0000313" key="2">
    <source>
        <dbReference type="Proteomes" id="UP000790580"/>
    </source>
</evidence>
<sequence>MGIKKLQNESEFQNVIEANAKFFLLKNSTTCPISHEAFKQVENYATDNEEVPVFYLNVQESRPLSNYIAETFEVKHESPQILLFDNGTIGWHDSHWNVTKQTLSQHWT</sequence>
<comment type="caution">
    <text evidence="1">The sequence shown here is derived from an EMBL/GenBank/DDBJ whole genome shotgun (WGS) entry which is preliminary data.</text>
</comment>
<dbReference type="Proteomes" id="UP000790580">
    <property type="component" value="Unassembled WGS sequence"/>
</dbReference>
<keyword evidence="2" id="KW-1185">Reference proteome</keyword>
<evidence type="ECO:0000313" key="1">
    <source>
        <dbReference type="EMBL" id="MBU9721093.1"/>
    </source>
</evidence>
<name>A0ABS6JRA7_9BACI</name>
<dbReference type="InterPro" id="IPR022551">
    <property type="entry name" value="BrxC"/>
</dbReference>
<reference evidence="1 2" key="1">
    <citation type="submission" date="2021-06" db="EMBL/GenBank/DDBJ databases">
        <title>Bacillus sp. RD4P76, an endophyte from a halophyte.</title>
        <authorList>
            <person name="Sun J.-Q."/>
        </authorList>
    </citation>
    <scope>NUCLEOTIDE SEQUENCE [LARGE SCALE GENOMIC DNA]</scope>
    <source>
        <strain evidence="1 2">JCM 17098</strain>
    </source>
</reference>
<accession>A0ABS6JRA7</accession>
<dbReference type="RefSeq" id="WP_088076241.1">
    <property type="nucleotide sequence ID" value="NZ_JAHQCR010000030.1"/>
</dbReference>
<dbReference type="NCBIfam" id="TIGR04019">
    <property type="entry name" value="B_thiol_YtxJ"/>
    <property type="match status" value="1"/>
</dbReference>
<dbReference type="Pfam" id="PF11009">
    <property type="entry name" value="BrxC"/>
    <property type="match status" value="1"/>
</dbReference>
<gene>
    <name evidence="1" type="primary">ytxJ</name>
    <name evidence="1" type="ORF">KS407_06495</name>
</gene>
<dbReference type="InterPro" id="IPR036249">
    <property type="entry name" value="Thioredoxin-like_sf"/>
</dbReference>
<dbReference type="Gene3D" id="3.40.30.10">
    <property type="entry name" value="Glutaredoxin"/>
    <property type="match status" value="1"/>
</dbReference>
<protein>
    <submittedName>
        <fullName evidence="1">Bacillithiol system redox-active protein YtxJ</fullName>
    </submittedName>
</protein>
<proteinExistence type="predicted"/>